<evidence type="ECO:0000313" key="5">
    <source>
        <dbReference type="EMBL" id="MEX6689788.1"/>
    </source>
</evidence>
<evidence type="ECO:0000256" key="2">
    <source>
        <dbReference type="ARBA" id="ARBA00023002"/>
    </source>
</evidence>
<dbReference type="PANTHER" id="PTHR42901:SF1">
    <property type="entry name" value="ALCOHOL DEHYDROGENASE"/>
    <property type="match status" value="1"/>
</dbReference>
<dbReference type="RefSeq" id="WP_369331196.1">
    <property type="nucleotide sequence ID" value="NZ_JAULBC010000007.1"/>
</dbReference>
<dbReference type="EMBL" id="JAULBC010000007">
    <property type="protein sequence ID" value="MEX6689788.1"/>
    <property type="molecule type" value="Genomic_DNA"/>
</dbReference>
<dbReference type="PRINTS" id="PR00081">
    <property type="entry name" value="GDHRDH"/>
</dbReference>
<evidence type="ECO:0000256" key="3">
    <source>
        <dbReference type="RuleBase" id="RU000363"/>
    </source>
</evidence>
<dbReference type="Pfam" id="PF00106">
    <property type="entry name" value="adh_short"/>
    <property type="match status" value="1"/>
</dbReference>
<protein>
    <submittedName>
        <fullName evidence="5">SDR family oxidoreductase</fullName>
        <ecNumber evidence="5">1.-.-.-</ecNumber>
    </submittedName>
</protein>
<comment type="similarity">
    <text evidence="1 3">Belongs to the short-chain dehydrogenases/reductases (SDR) family.</text>
</comment>
<dbReference type="InterPro" id="IPR002347">
    <property type="entry name" value="SDR_fam"/>
</dbReference>
<dbReference type="Gene3D" id="3.40.50.720">
    <property type="entry name" value="NAD(P)-binding Rossmann-like Domain"/>
    <property type="match status" value="1"/>
</dbReference>
<dbReference type="InterPro" id="IPR036291">
    <property type="entry name" value="NAD(P)-bd_dom_sf"/>
</dbReference>
<dbReference type="GO" id="GO:0016491">
    <property type="term" value="F:oxidoreductase activity"/>
    <property type="evidence" value="ECO:0007669"/>
    <property type="project" value="UniProtKB-KW"/>
</dbReference>
<evidence type="ECO:0000256" key="1">
    <source>
        <dbReference type="ARBA" id="ARBA00006484"/>
    </source>
</evidence>
<keyword evidence="6" id="KW-1185">Reference proteome</keyword>
<dbReference type="PANTHER" id="PTHR42901">
    <property type="entry name" value="ALCOHOL DEHYDROGENASE"/>
    <property type="match status" value="1"/>
</dbReference>
<dbReference type="CDD" id="cd05233">
    <property type="entry name" value="SDR_c"/>
    <property type="match status" value="1"/>
</dbReference>
<proteinExistence type="inferred from homology"/>
<evidence type="ECO:0000313" key="6">
    <source>
        <dbReference type="Proteomes" id="UP001560573"/>
    </source>
</evidence>
<accession>A0ABV3ZJ01</accession>
<dbReference type="Proteomes" id="UP001560573">
    <property type="component" value="Unassembled WGS sequence"/>
</dbReference>
<feature type="region of interest" description="Disordered" evidence="4">
    <location>
        <begin position="255"/>
        <end position="300"/>
    </location>
</feature>
<dbReference type="EC" id="1.-.-.-" evidence="5"/>
<dbReference type="InterPro" id="IPR020904">
    <property type="entry name" value="Sc_DH/Rdtase_CS"/>
</dbReference>
<reference evidence="5 6" key="1">
    <citation type="submission" date="2023-07" db="EMBL/GenBank/DDBJ databases">
        <authorList>
            <person name="Lian W.-H."/>
        </authorList>
    </citation>
    <scope>NUCLEOTIDE SEQUENCE [LARGE SCALE GENOMIC DNA]</scope>
    <source>
        <strain evidence="5 6">SYSU DXS3180</strain>
    </source>
</reference>
<dbReference type="SUPFAM" id="SSF51735">
    <property type="entry name" value="NAD(P)-binding Rossmann-fold domains"/>
    <property type="match status" value="1"/>
</dbReference>
<dbReference type="PROSITE" id="PS00061">
    <property type="entry name" value="ADH_SHORT"/>
    <property type="match status" value="1"/>
</dbReference>
<feature type="compositionally biased region" description="Basic and acidic residues" evidence="4">
    <location>
        <begin position="271"/>
        <end position="290"/>
    </location>
</feature>
<sequence>MADINMENRNKYALITGATSGFGYEFSKLFARDGYNLVLVARSKERLDEVTVEIKNKFGVEVTPFECDLFEKDCAKKVYDKVTEMGININALVNDAGQGEWGRFVDIDLQRMLDIIQLNISSLVSLTWYFLKDMVTRNEGRILQVASEAGKTPMPLLSVYAATKAFLLSFTASLANELKDTDVVVTALLPGASDTDFFHKAHAEDTVAYKEQELQDPADVAKDGYEALMRGEDRVISGGKTKMHVFRSNMMSDAAAASGSRKLMEPSQSNDPKRTSPEHDASRKEREHIESSAGSGSNDL</sequence>
<organism evidence="5 6">
    <name type="scientific">Danxiaibacter flavus</name>
    <dbReference type="NCBI Taxonomy" id="3049108"/>
    <lineage>
        <taxon>Bacteria</taxon>
        <taxon>Pseudomonadati</taxon>
        <taxon>Bacteroidota</taxon>
        <taxon>Chitinophagia</taxon>
        <taxon>Chitinophagales</taxon>
        <taxon>Chitinophagaceae</taxon>
        <taxon>Danxiaibacter</taxon>
    </lineage>
</organism>
<comment type="caution">
    <text evidence="5">The sequence shown here is derived from an EMBL/GenBank/DDBJ whole genome shotgun (WGS) entry which is preliminary data.</text>
</comment>
<evidence type="ECO:0000256" key="4">
    <source>
        <dbReference type="SAM" id="MobiDB-lite"/>
    </source>
</evidence>
<dbReference type="PRINTS" id="PR00080">
    <property type="entry name" value="SDRFAMILY"/>
</dbReference>
<gene>
    <name evidence="5" type="ORF">QTN47_19940</name>
</gene>
<name>A0ABV3ZJ01_9BACT</name>
<keyword evidence="2 5" id="KW-0560">Oxidoreductase</keyword>